<evidence type="ECO:0000313" key="11">
    <source>
        <dbReference type="Proteomes" id="UP000664601"/>
    </source>
</evidence>
<protein>
    <recommendedName>
        <fullName evidence="3 7">Mannitol-1-phosphate 5-dehydrogenase</fullName>
        <ecNumber evidence="2 7">1.1.1.17</ecNumber>
    </recommendedName>
</protein>
<dbReference type="InterPro" id="IPR023028">
    <property type="entry name" value="Mannitol_1_phos_5_DH"/>
</dbReference>
<organism evidence="10 11">
    <name type="scientific">Candidatus Enterococcus moelleringii</name>
    <dbReference type="NCBI Taxonomy" id="2815325"/>
    <lineage>
        <taxon>Bacteria</taxon>
        <taxon>Bacillati</taxon>
        <taxon>Bacillota</taxon>
        <taxon>Bacilli</taxon>
        <taxon>Lactobacillales</taxon>
        <taxon>Enterococcaceae</taxon>
        <taxon>Enterococcus</taxon>
    </lineage>
</organism>
<dbReference type="PANTHER" id="PTHR30524">
    <property type="entry name" value="MANNITOL-1-PHOSPHATE 5-DEHYDROGENASE"/>
    <property type="match status" value="1"/>
</dbReference>
<evidence type="ECO:0000256" key="1">
    <source>
        <dbReference type="ARBA" id="ARBA00006541"/>
    </source>
</evidence>
<feature type="domain" description="Mannitol dehydrogenase N-terminal" evidence="8">
    <location>
        <begin position="1"/>
        <end position="188"/>
    </location>
</feature>
<dbReference type="PANTHER" id="PTHR30524:SF0">
    <property type="entry name" value="ALTRONATE OXIDOREDUCTASE-RELATED"/>
    <property type="match status" value="1"/>
</dbReference>
<evidence type="ECO:0000313" key="10">
    <source>
        <dbReference type="EMBL" id="MBO1305631.1"/>
    </source>
</evidence>
<keyword evidence="5 7" id="KW-0520">NAD</keyword>
<dbReference type="InterPro" id="IPR013328">
    <property type="entry name" value="6PGD_dom2"/>
</dbReference>
<evidence type="ECO:0000256" key="2">
    <source>
        <dbReference type="ARBA" id="ARBA00012939"/>
    </source>
</evidence>
<proteinExistence type="inferred from homology"/>
<dbReference type="InterPro" id="IPR036291">
    <property type="entry name" value="NAD(P)-bd_dom_sf"/>
</dbReference>
<dbReference type="Pfam" id="PF08125">
    <property type="entry name" value="Mannitol_dh_C"/>
    <property type="match status" value="1"/>
</dbReference>
<dbReference type="EC" id="1.1.1.17" evidence="2 7"/>
<dbReference type="SUPFAM" id="SSF51735">
    <property type="entry name" value="NAD(P)-binding Rossmann-fold domains"/>
    <property type="match status" value="1"/>
</dbReference>
<dbReference type="Gene3D" id="3.40.50.720">
    <property type="entry name" value="NAD(P)-binding Rossmann-like Domain"/>
    <property type="match status" value="1"/>
</dbReference>
<comment type="catalytic activity">
    <reaction evidence="6 7">
        <text>D-mannitol 1-phosphate + NAD(+) = beta-D-fructose 6-phosphate + NADH + H(+)</text>
        <dbReference type="Rhea" id="RHEA:19661"/>
        <dbReference type="ChEBI" id="CHEBI:15378"/>
        <dbReference type="ChEBI" id="CHEBI:57540"/>
        <dbReference type="ChEBI" id="CHEBI:57634"/>
        <dbReference type="ChEBI" id="CHEBI:57945"/>
        <dbReference type="ChEBI" id="CHEBI:61381"/>
        <dbReference type="EC" id="1.1.1.17"/>
    </reaction>
</comment>
<comment type="similarity">
    <text evidence="1 7">Belongs to the mannitol dehydrogenase family.</text>
</comment>
<keyword evidence="11" id="KW-1185">Reference proteome</keyword>
<evidence type="ECO:0000256" key="7">
    <source>
        <dbReference type="HAMAP-Rule" id="MF_00196"/>
    </source>
</evidence>
<dbReference type="Proteomes" id="UP000664601">
    <property type="component" value="Unassembled WGS sequence"/>
</dbReference>
<dbReference type="InterPro" id="IPR013118">
    <property type="entry name" value="Mannitol_DH_C"/>
</dbReference>
<gene>
    <name evidence="7" type="primary">mtlD</name>
    <name evidence="10" type="ORF">JZO70_05640</name>
</gene>
<evidence type="ECO:0000256" key="6">
    <source>
        <dbReference type="ARBA" id="ARBA00048615"/>
    </source>
</evidence>
<dbReference type="Pfam" id="PF01232">
    <property type="entry name" value="Mannitol_dh"/>
    <property type="match status" value="1"/>
</dbReference>
<accession>A0ABS3L7P1</accession>
<evidence type="ECO:0000259" key="9">
    <source>
        <dbReference type="Pfam" id="PF08125"/>
    </source>
</evidence>
<dbReference type="InterPro" id="IPR013131">
    <property type="entry name" value="Mannitol_DH_N"/>
</dbReference>
<evidence type="ECO:0000259" key="8">
    <source>
        <dbReference type="Pfam" id="PF01232"/>
    </source>
</evidence>
<dbReference type="InterPro" id="IPR008927">
    <property type="entry name" value="6-PGluconate_DH-like_C_sf"/>
</dbReference>
<keyword evidence="4 7" id="KW-0560">Oxidoreductase</keyword>
<dbReference type="NCBIfam" id="NF002652">
    <property type="entry name" value="PRK02318.2-5"/>
    <property type="match status" value="1"/>
</dbReference>
<name>A0ABS3L7P1_9ENTE</name>
<evidence type="ECO:0000256" key="5">
    <source>
        <dbReference type="ARBA" id="ARBA00023027"/>
    </source>
</evidence>
<dbReference type="GO" id="GO:0008926">
    <property type="term" value="F:mannitol-1-phosphate 5-dehydrogenase activity"/>
    <property type="evidence" value="ECO:0007669"/>
    <property type="project" value="UniProtKB-EC"/>
</dbReference>
<comment type="caution">
    <text evidence="10">The sequence shown here is derived from an EMBL/GenBank/DDBJ whole genome shotgun (WGS) entry which is preliminary data.</text>
</comment>
<dbReference type="RefSeq" id="WP_207672575.1">
    <property type="nucleotide sequence ID" value="NZ_JAFREM010000010.1"/>
</dbReference>
<feature type="binding site" evidence="7">
    <location>
        <begin position="3"/>
        <end position="14"/>
    </location>
    <ligand>
        <name>NAD(+)</name>
        <dbReference type="ChEBI" id="CHEBI:57540"/>
    </ligand>
</feature>
<dbReference type="HAMAP" id="MF_00196">
    <property type="entry name" value="Mannitol_dehydrog"/>
    <property type="match status" value="1"/>
</dbReference>
<dbReference type="PRINTS" id="PR00084">
    <property type="entry name" value="MTLDHDRGNASE"/>
</dbReference>
<evidence type="ECO:0000256" key="3">
    <source>
        <dbReference type="ARBA" id="ARBA00016219"/>
    </source>
</evidence>
<dbReference type="SUPFAM" id="SSF48179">
    <property type="entry name" value="6-phosphogluconate dehydrogenase C-terminal domain-like"/>
    <property type="match status" value="1"/>
</dbReference>
<reference evidence="10 11" key="1">
    <citation type="submission" date="2021-03" db="EMBL/GenBank/DDBJ databases">
        <title>Enterococcal diversity collection.</title>
        <authorList>
            <person name="Gilmore M.S."/>
            <person name="Schwartzman J."/>
            <person name="Van Tyne D."/>
            <person name="Martin M."/>
            <person name="Earl A.M."/>
            <person name="Manson A.L."/>
            <person name="Straub T."/>
            <person name="Salamzade R."/>
            <person name="Saavedra J."/>
            <person name="Lebreton F."/>
            <person name="Prichula J."/>
            <person name="Schaufler K."/>
            <person name="Gaca A."/>
            <person name="Sgardioli B."/>
            <person name="Wagenaar J."/>
            <person name="Strong T."/>
        </authorList>
    </citation>
    <scope>NUCLEOTIDE SEQUENCE [LARGE SCALE GENOMIC DNA]</scope>
    <source>
        <strain evidence="10 11">669A</strain>
    </source>
</reference>
<dbReference type="Gene3D" id="1.10.1040.10">
    <property type="entry name" value="N-(1-d-carboxylethyl)-l-norvaline Dehydrogenase, domain 2"/>
    <property type="match status" value="1"/>
</dbReference>
<sequence length="393" mass="44161">MKAVHFGAGNIGRGFIGQVLHNNGFELCYVDTAQPVIDQLNQDHGYPIEFLEEQQSTVFIDHVRALHSLNQTDQVLPEIQTADLLTTSVGANNLVRIAPTIAKALTTRFTEKQAPINILANENIINASSLLKEHVYQELTESQRQLFDQYASFVDTAIDRQALAKEIAGKSVAVVEPYYEWVISQSQWNPETGVNLQGVTFVEDMQPFIERKLYIVNAAHAAFAYLGSLFDYETVQEAMQDLTLVKIVHGFLTENKAYFQQKYQSSEAELDTFIAKTLKRHGNPMLADSVHRVGRSPIRKLNSQDRLVAPVKALAEMNLPYQNGLKVIVAAYLYKNADDEEALELQQLIEEKGPLAAFSQISEIEGELAVKLNPLYNKVKEDKHYLIEGEEHA</sequence>
<dbReference type="InterPro" id="IPR000669">
    <property type="entry name" value="Mannitol_DH"/>
</dbReference>
<evidence type="ECO:0000256" key="4">
    <source>
        <dbReference type="ARBA" id="ARBA00023002"/>
    </source>
</evidence>
<dbReference type="EMBL" id="JAFREM010000010">
    <property type="protein sequence ID" value="MBO1305631.1"/>
    <property type="molecule type" value="Genomic_DNA"/>
</dbReference>
<feature type="domain" description="Mannitol dehydrogenase C-terminal" evidence="9">
    <location>
        <begin position="204"/>
        <end position="345"/>
    </location>
</feature>